<reference evidence="16" key="1">
    <citation type="submission" date="2017-06" db="EMBL/GenBank/DDBJ databases">
        <authorList>
            <person name="Varghese N."/>
            <person name="Submissions S."/>
        </authorList>
    </citation>
    <scope>NUCLEOTIDE SEQUENCE [LARGE SCALE GENOMIC DNA]</scope>
    <source>
        <strain evidence="16">NKM1</strain>
    </source>
</reference>
<comment type="function">
    <text evidence="2">Acts on leucine, isoleucine and valine.</text>
</comment>
<dbReference type="InterPro" id="IPR043131">
    <property type="entry name" value="BCAT-like_N"/>
</dbReference>
<dbReference type="UniPathway" id="UPA00048">
    <property type="reaction ID" value="UER00073"/>
</dbReference>
<dbReference type="GO" id="GO:0009097">
    <property type="term" value="P:isoleucine biosynthetic process"/>
    <property type="evidence" value="ECO:0007669"/>
    <property type="project" value="UniProtKB-UniPathway"/>
</dbReference>
<sequence length="358" mass="39905">MSVDTLTIPTQRVQQSRLAEVDFSNIEFGKVFSDHMLVVDYKDGAWQTPQIMPYGDMSLSPATSALHYGQSIFEGMKAYRDSKNGDVLLFRPLDNLKRLNLSAERMCMPDVPEDIFMQGLEQLLRLDAAWVPSAPGSALYLRPFMFATDDFIGVRPSATYRFIVFTCPVGAYYNHPVRAAIEPNYARAAEGGTGFAKTAGNYGAAMMPARKMQEKGFHQLIWTDAREHKYIEEAGTMNIMFLIDNKIITPAVSTTILNGITRNSVLRLARDLGYTVEERRVSVEEVIEAQDAGKLKEAFGVGTAATVAQIAVIHYNGTDYELPPVEGRDVSNKIAAELDKIKTGQVEDQYGWTYRISL</sequence>
<evidence type="ECO:0000313" key="15">
    <source>
        <dbReference type="EMBL" id="SNS40598.1"/>
    </source>
</evidence>
<comment type="catalytic activity">
    <reaction evidence="12">
        <text>L-isoleucine + 2-oxoglutarate = (S)-3-methyl-2-oxopentanoate + L-glutamate</text>
        <dbReference type="Rhea" id="RHEA:24801"/>
        <dbReference type="ChEBI" id="CHEBI:16810"/>
        <dbReference type="ChEBI" id="CHEBI:29985"/>
        <dbReference type="ChEBI" id="CHEBI:35146"/>
        <dbReference type="ChEBI" id="CHEBI:58045"/>
        <dbReference type="EC" id="2.6.1.42"/>
    </reaction>
</comment>
<dbReference type="UniPathway" id="UPA00047">
    <property type="reaction ID" value="UER00058"/>
</dbReference>
<comment type="similarity">
    <text evidence="6">Belongs to the class-IV pyridoxal-phosphate-dependent aminotransferase family.</text>
</comment>
<evidence type="ECO:0000256" key="12">
    <source>
        <dbReference type="ARBA" id="ARBA00048798"/>
    </source>
</evidence>
<proteinExistence type="inferred from homology"/>
<comment type="catalytic activity">
    <reaction evidence="13">
        <text>L-leucine + 2-oxoglutarate = 4-methyl-2-oxopentanoate + L-glutamate</text>
        <dbReference type="Rhea" id="RHEA:18321"/>
        <dbReference type="ChEBI" id="CHEBI:16810"/>
        <dbReference type="ChEBI" id="CHEBI:17865"/>
        <dbReference type="ChEBI" id="CHEBI:29985"/>
        <dbReference type="ChEBI" id="CHEBI:57427"/>
        <dbReference type="EC" id="2.6.1.42"/>
    </reaction>
</comment>
<keyword evidence="8 15" id="KW-0032">Aminotransferase</keyword>
<evidence type="ECO:0000256" key="2">
    <source>
        <dbReference type="ARBA" id="ARBA00003109"/>
    </source>
</evidence>
<dbReference type="InterPro" id="IPR043132">
    <property type="entry name" value="BCAT-like_C"/>
</dbReference>
<dbReference type="InterPro" id="IPR005786">
    <property type="entry name" value="B_amino_transII"/>
</dbReference>
<comment type="pathway">
    <text evidence="4">Amino-acid biosynthesis; L-valine biosynthesis; L-valine from pyruvate: step 4/4.</text>
</comment>
<keyword evidence="16" id="KW-1185">Reference proteome</keyword>
<evidence type="ECO:0000256" key="7">
    <source>
        <dbReference type="ARBA" id="ARBA00013053"/>
    </source>
</evidence>
<dbReference type="InterPro" id="IPR033939">
    <property type="entry name" value="BCAT_family"/>
</dbReference>
<evidence type="ECO:0000256" key="13">
    <source>
        <dbReference type="ARBA" id="ARBA00049229"/>
    </source>
</evidence>
<evidence type="ECO:0000256" key="10">
    <source>
        <dbReference type="ARBA" id="ARBA00022898"/>
    </source>
</evidence>
<dbReference type="AlphaFoldDB" id="A0A239E8I3"/>
<gene>
    <name evidence="15" type="ORF">SAMN06296052_10637</name>
</gene>
<feature type="modified residue" description="N6-(pyridoxal phosphate)lysine" evidence="14">
    <location>
        <position position="197"/>
    </location>
</feature>
<evidence type="ECO:0000256" key="6">
    <source>
        <dbReference type="ARBA" id="ARBA00009320"/>
    </source>
</evidence>
<keyword evidence="9 15" id="KW-0808">Transferase</keyword>
<protein>
    <recommendedName>
        <fullName evidence="7">branched-chain-amino-acid transaminase</fullName>
        <ecNumber evidence="7">2.6.1.42</ecNumber>
    </recommendedName>
</protein>
<dbReference type="PANTHER" id="PTHR42825">
    <property type="entry name" value="AMINO ACID AMINOTRANSFERASE"/>
    <property type="match status" value="1"/>
</dbReference>
<evidence type="ECO:0000313" key="16">
    <source>
        <dbReference type="Proteomes" id="UP000198432"/>
    </source>
</evidence>
<dbReference type="UniPathway" id="UPA00049">
    <property type="reaction ID" value="UER00062"/>
</dbReference>
<evidence type="ECO:0000256" key="5">
    <source>
        <dbReference type="ARBA" id="ARBA00005072"/>
    </source>
</evidence>
<comment type="catalytic activity">
    <reaction evidence="11">
        <text>L-valine + 2-oxoglutarate = 3-methyl-2-oxobutanoate + L-glutamate</text>
        <dbReference type="Rhea" id="RHEA:24813"/>
        <dbReference type="ChEBI" id="CHEBI:11851"/>
        <dbReference type="ChEBI" id="CHEBI:16810"/>
        <dbReference type="ChEBI" id="CHEBI:29985"/>
        <dbReference type="ChEBI" id="CHEBI:57762"/>
        <dbReference type="EC" id="2.6.1.42"/>
    </reaction>
</comment>
<evidence type="ECO:0000256" key="8">
    <source>
        <dbReference type="ARBA" id="ARBA00022576"/>
    </source>
</evidence>
<dbReference type="SUPFAM" id="SSF56752">
    <property type="entry name" value="D-aminoacid aminotransferase-like PLP-dependent enzymes"/>
    <property type="match status" value="1"/>
</dbReference>
<evidence type="ECO:0000256" key="14">
    <source>
        <dbReference type="PIRSR" id="PIRSR006468-1"/>
    </source>
</evidence>
<dbReference type="InterPro" id="IPR036038">
    <property type="entry name" value="Aminotransferase-like"/>
</dbReference>
<dbReference type="GO" id="GO:0009098">
    <property type="term" value="P:L-leucine biosynthetic process"/>
    <property type="evidence" value="ECO:0007669"/>
    <property type="project" value="UniProtKB-UniPathway"/>
</dbReference>
<accession>A0A239E8I3</accession>
<dbReference type="InterPro" id="IPR001544">
    <property type="entry name" value="Aminotrans_IV"/>
</dbReference>
<keyword evidence="10" id="KW-0663">Pyridoxal phosphate</keyword>
<evidence type="ECO:0000256" key="4">
    <source>
        <dbReference type="ARBA" id="ARBA00004931"/>
    </source>
</evidence>
<evidence type="ECO:0000256" key="3">
    <source>
        <dbReference type="ARBA" id="ARBA00004824"/>
    </source>
</evidence>
<dbReference type="Pfam" id="PF01063">
    <property type="entry name" value="Aminotran_4"/>
    <property type="match status" value="1"/>
</dbReference>
<dbReference type="GO" id="GO:0009099">
    <property type="term" value="P:L-valine biosynthetic process"/>
    <property type="evidence" value="ECO:0007669"/>
    <property type="project" value="UniProtKB-UniPathway"/>
</dbReference>
<dbReference type="EMBL" id="FZOQ01000006">
    <property type="protein sequence ID" value="SNS40598.1"/>
    <property type="molecule type" value="Genomic_DNA"/>
</dbReference>
<dbReference type="Proteomes" id="UP000198432">
    <property type="component" value="Unassembled WGS sequence"/>
</dbReference>
<dbReference type="NCBIfam" id="TIGR01123">
    <property type="entry name" value="ilvE_II"/>
    <property type="match status" value="1"/>
</dbReference>
<evidence type="ECO:0000256" key="1">
    <source>
        <dbReference type="ARBA" id="ARBA00001933"/>
    </source>
</evidence>
<organism evidence="15 16">
    <name type="scientific">Pontibacter ummariensis</name>
    <dbReference type="NCBI Taxonomy" id="1610492"/>
    <lineage>
        <taxon>Bacteria</taxon>
        <taxon>Pseudomonadati</taxon>
        <taxon>Bacteroidota</taxon>
        <taxon>Cytophagia</taxon>
        <taxon>Cytophagales</taxon>
        <taxon>Hymenobacteraceae</taxon>
        <taxon>Pontibacter</taxon>
    </lineage>
</organism>
<name>A0A239E8I3_9BACT</name>
<dbReference type="PIRSF" id="PIRSF006468">
    <property type="entry name" value="BCAT1"/>
    <property type="match status" value="1"/>
</dbReference>
<dbReference type="RefSeq" id="WP_089318702.1">
    <property type="nucleotide sequence ID" value="NZ_FZOQ01000006.1"/>
</dbReference>
<comment type="pathway">
    <text evidence="5">Amino-acid biosynthesis; L-leucine biosynthesis; L-leucine from 3-methyl-2-oxobutanoate: step 4/4.</text>
</comment>
<evidence type="ECO:0000256" key="11">
    <source>
        <dbReference type="ARBA" id="ARBA00048212"/>
    </source>
</evidence>
<evidence type="ECO:0000256" key="9">
    <source>
        <dbReference type="ARBA" id="ARBA00022679"/>
    </source>
</evidence>
<dbReference type="EC" id="2.6.1.42" evidence="7"/>
<dbReference type="OrthoDB" id="9804984at2"/>
<dbReference type="PANTHER" id="PTHR42825:SF7">
    <property type="entry name" value="BRANCHED-CHAIN-AMINO-ACID AMINOTRANSFERASE"/>
    <property type="match status" value="1"/>
</dbReference>
<comment type="cofactor">
    <cofactor evidence="1">
        <name>pyridoxal 5'-phosphate</name>
        <dbReference type="ChEBI" id="CHEBI:597326"/>
    </cofactor>
</comment>
<dbReference type="GO" id="GO:0004084">
    <property type="term" value="F:branched-chain-amino-acid transaminase activity"/>
    <property type="evidence" value="ECO:0007669"/>
    <property type="project" value="UniProtKB-EC"/>
</dbReference>
<comment type="pathway">
    <text evidence="3">Amino-acid biosynthesis; L-isoleucine biosynthesis; L-isoleucine from 2-oxobutanoate: step 4/4.</text>
</comment>
<dbReference type="CDD" id="cd01557">
    <property type="entry name" value="BCAT_beta_family"/>
    <property type="match status" value="1"/>
</dbReference>
<dbReference type="Gene3D" id="3.30.470.10">
    <property type="match status" value="1"/>
</dbReference>
<dbReference type="NCBIfam" id="NF009897">
    <property type="entry name" value="PRK13357.1"/>
    <property type="match status" value="1"/>
</dbReference>
<dbReference type="Gene3D" id="3.20.10.10">
    <property type="entry name" value="D-amino Acid Aminotransferase, subunit A, domain 2"/>
    <property type="match status" value="1"/>
</dbReference>